<dbReference type="AlphaFoldDB" id="A0A1M6SS82"/>
<evidence type="ECO:0000313" key="3">
    <source>
        <dbReference type="Proteomes" id="UP000184275"/>
    </source>
</evidence>
<evidence type="ECO:0000256" key="1">
    <source>
        <dbReference type="SAM" id="SignalP"/>
    </source>
</evidence>
<dbReference type="PROSITE" id="PS51257">
    <property type="entry name" value="PROKAR_LIPOPROTEIN"/>
    <property type="match status" value="1"/>
</dbReference>
<feature type="signal peptide" evidence="1">
    <location>
        <begin position="1"/>
        <end position="19"/>
    </location>
</feature>
<proteinExistence type="predicted"/>
<accession>A0A1M6SS82</accession>
<dbReference type="RefSeq" id="WP_073303201.1">
    <property type="nucleotide sequence ID" value="NZ_FRAW01000007.1"/>
</dbReference>
<evidence type="ECO:0008006" key="4">
    <source>
        <dbReference type="Google" id="ProtNLM"/>
    </source>
</evidence>
<sequence>MKRLLLLSLWLLLSCSQSDDGPISIYPDDFALNGYGYVLSAQLDSGRRFHLYGDSFALSLDSMWTFGNCFLKNIELNLQYPNDTVATIQVKLALGNTGKTDCPQPFFRPDTVLQIAFPDSWKERNIREIRVEGNAHNELFAENVDTSAAASATFKDSILVRRGTLQAESLSVYLDSAFDDPYALPRRTFDEKTGVLAVNDSIQVDSFAYRFVQAKCLEIHDSCETIPDTIWNISWRLKDTNAVSIRAVCADTSSDSLVFCLSKNWEVDSSSFEDSVRLRLDTTWFNSKYFVRQIPRCAALQEGDFSGNASAGRFFNAKYVLFIPSAEESGCGPAALSEWIFYSLTQNKEMLDSAQAEGLRLAWKNASIGHEEEKE</sequence>
<evidence type="ECO:0000313" key="2">
    <source>
        <dbReference type="EMBL" id="SHK47584.1"/>
    </source>
</evidence>
<organism evidence="2 3">
    <name type="scientific">Fibrobacter intestinalis</name>
    <dbReference type="NCBI Taxonomy" id="28122"/>
    <lineage>
        <taxon>Bacteria</taxon>
        <taxon>Pseudomonadati</taxon>
        <taxon>Fibrobacterota</taxon>
        <taxon>Fibrobacteria</taxon>
        <taxon>Fibrobacterales</taxon>
        <taxon>Fibrobacteraceae</taxon>
        <taxon>Fibrobacter</taxon>
    </lineage>
</organism>
<protein>
    <recommendedName>
        <fullName evidence="4">Lipoprotein</fullName>
    </recommendedName>
</protein>
<keyword evidence="3" id="KW-1185">Reference proteome</keyword>
<reference evidence="3" key="1">
    <citation type="submission" date="2016-11" db="EMBL/GenBank/DDBJ databases">
        <authorList>
            <person name="Varghese N."/>
            <person name="Submissions S."/>
        </authorList>
    </citation>
    <scope>NUCLEOTIDE SEQUENCE [LARGE SCALE GENOMIC DNA]</scope>
    <source>
        <strain evidence="3">UWOS</strain>
    </source>
</reference>
<name>A0A1M6SS82_9BACT</name>
<feature type="chain" id="PRO_5012522748" description="Lipoprotein" evidence="1">
    <location>
        <begin position="20"/>
        <end position="375"/>
    </location>
</feature>
<dbReference type="Proteomes" id="UP000184275">
    <property type="component" value="Unassembled WGS sequence"/>
</dbReference>
<keyword evidence="1" id="KW-0732">Signal</keyword>
<dbReference type="EMBL" id="FRAW01000007">
    <property type="protein sequence ID" value="SHK47584.1"/>
    <property type="molecule type" value="Genomic_DNA"/>
</dbReference>
<gene>
    <name evidence="2" type="ORF">SAMN05720469_10740</name>
</gene>